<dbReference type="OrthoDB" id="1162264at2"/>
<reference evidence="1 2" key="1">
    <citation type="submission" date="2019-08" db="EMBL/GenBank/DDBJ databases">
        <title>Genome of Aequorivita antarctica SW49 (type strain).</title>
        <authorList>
            <person name="Bowman J.P."/>
        </authorList>
    </citation>
    <scope>NUCLEOTIDE SEQUENCE [LARGE SCALE GENOMIC DNA]</scope>
    <source>
        <strain evidence="1 2">SW49</strain>
    </source>
</reference>
<dbReference type="PROSITE" id="PS51257">
    <property type="entry name" value="PROKAR_LIPOPROTEIN"/>
    <property type="match status" value="1"/>
</dbReference>
<dbReference type="Proteomes" id="UP000321497">
    <property type="component" value="Unassembled WGS sequence"/>
</dbReference>
<evidence type="ECO:0000313" key="1">
    <source>
        <dbReference type="EMBL" id="TXD74004.1"/>
    </source>
</evidence>
<accession>A0A5C6Z1S7</accession>
<dbReference type="RefSeq" id="WP_111843372.1">
    <property type="nucleotide sequence ID" value="NZ_UEGI01000002.1"/>
</dbReference>
<comment type="caution">
    <text evidence="1">The sequence shown here is derived from an EMBL/GenBank/DDBJ whole genome shotgun (WGS) entry which is preliminary data.</text>
</comment>
<evidence type="ECO:0000313" key="2">
    <source>
        <dbReference type="Proteomes" id="UP000321497"/>
    </source>
</evidence>
<proteinExistence type="predicted"/>
<organism evidence="1 2">
    <name type="scientific">Aequorivita antarctica</name>
    <dbReference type="NCBI Taxonomy" id="153266"/>
    <lineage>
        <taxon>Bacteria</taxon>
        <taxon>Pseudomonadati</taxon>
        <taxon>Bacteroidota</taxon>
        <taxon>Flavobacteriia</taxon>
        <taxon>Flavobacteriales</taxon>
        <taxon>Flavobacteriaceae</taxon>
        <taxon>Aequorivita</taxon>
    </lineage>
</organism>
<name>A0A5C6Z1S7_9FLAO</name>
<gene>
    <name evidence="1" type="ORF">ESU54_05900</name>
</gene>
<dbReference type="EMBL" id="VORT01000003">
    <property type="protein sequence ID" value="TXD74004.1"/>
    <property type="molecule type" value="Genomic_DNA"/>
</dbReference>
<sequence>MFLKTGLAIFSTLILSCGTTEKQTQTTSTSETTTTETTTNTETVDSLKMLAAGYLLGTIVYSDKEGDCPYTIQMPGDKMEFYYLDPINLEEAYKIDGQKVWIKFNGLRRMNRCDKATPAELVDIKRGE</sequence>
<keyword evidence="2" id="KW-1185">Reference proteome</keyword>
<dbReference type="AlphaFoldDB" id="A0A5C6Z1S7"/>
<protein>
    <submittedName>
        <fullName evidence="1">Uncharacterized protein</fullName>
    </submittedName>
</protein>